<comment type="cofactor">
    <cofactor evidence="8">
        <name>Mg(2+)</name>
        <dbReference type="ChEBI" id="CHEBI:18420"/>
    </cofactor>
    <cofactor evidence="8">
        <name>Mn(2+)</name>
        <dbReference type="ChEBI" id="CHEBI:29035"/>
    </cofactor>
    <text evidence="8">Binds 2 divalent metal cations per subunit. Magnesium or manganese.</text>
</comment>
<dbReference type="EC" id="4.1.99.12" evidence="8"/>
<accession>A0A1Y1XL22</accession>
<dbReference type="GO" id="GO:0008686">
    <property type="term" value="F:3,4-dihydroxy-2-butanone-4-phosphate synthase activity"/>
    <property type="evidence" value="ECO:0007669"/>
    <property type="project" value="UniProtKB-EC"/>
</dbReference>
<evidence type="ECO:0000313" key="10">
    <source>
        <dbReference type="Proteomes" id="UP000193944"/>
    </source>
</evidence>
<evidence type="ECO:0000256" key="4">
    <source>
        <dbReference type="ARBA" id="ARBA00022723"/>
    </source>
</evidence>
<dbReference type="GO" id="GO:0009231">
    <property type="term" value="P:riboflavin biosynthetic process"/>
    <property type="evidence" value="ECO:0007669"/>
    <property type="project" value="UniProtKB-UniPathway"/>
</dbReference>
<evidence type="ECO:0000313" key="9">
    <source>
        <dbReference type="EMBL" id="ORX86034.1"/>
    </source>
</evidence>
<evidence type="ECO:0000256" key="3">
    <source>
        <dbReference type="ARBA" id="ARBA00022619"/>
    </source>
</evidence>
<dbReference type="STRING" id="1754192.A0A1Y1XL22"/>
<comment type="similarity">
    <text evidence="8">Belongs to the DHBP synthase family.</text>
</comment>
<dbReference type="GO" id="GO:0005829">
    <property type="term" value="C:cytosol"/>
    <property type="evidence" value="ECO:0007669"/>
    <property type="project" value="EnsemblFungi"/>
</dbReference>
<keyword evidence="7 8" id="KW-0456">Lyase</keyword>
<dbReference type="FunFam" id="3.90.870.10:FF:000001">
    <property type="entry name" value="Riboflavin biosynthesis protein RibBA"/>
    <property type="match status" value="1"/>
</dbReference>
<organism evidence="9 10">
    <name type="scientific">Anaeromyces robustus</name>
    <dbReference type="NCBI Taxonomy" id="1754192"/>
    <lineage>
        <taxon>Eukaryota</taxon>
        <taxon>Fungi</taxon>
        <taxon>Fungi incertae sedis</taxon>
        <taxon>Chytridiomycota</taxon>
        <taxon>Chytridiomycota incertae sedis</taxon>
        <taxon>Neocallimastigomycetes</taxon>
        <taxon>Neocallimastigales</taxon>
        <taxon>Neocallimastigaceae</taxon>
        <taxon>Anaeromyces</taxon>
    </lineage>
</organism>
<dbReference type="PANTHER" id="PTHR21327">
    <property type="entry name" value="GTP CYCLOHYDROLASE II-RELATED"/>
    <property type="match status" value="1"/>
</dbReference>
<comment type="catalytic activity">
    <reaction evidence="8">
        <text>D-ribulose 5-phosphate = (2S)-2-hydroxy-3-oxobutyl phosphate + formate + H(+)</text>
        <dbReference type="Rhea" id="RHEA:18457"/>
        <dbReference type="ChEBI" id="CHEBI:15378"/>
        <dbReference type="ChEBI" id="CHEBI:15740"/>
        <dbReference type="ChEBI" id="CHEBI:58121"/>
        <dbReference type="ChEBI" id="CHEBI:58830"/>
        <dbReference type="EC" id="4.1.99.12"/>
    </reaction>
</comment>
<dbReference type="InterPro" id="IPR017945">
    <property type="entry name" value="DHBP_synth_RibB-like_a/b_dom"/>
</dbReference>
<evidence type="ECO:0000256" key="6">
    <source>
        <dbReference type="ARBA" id="ARBA00023211"/>
    </source>
</evidence>
<keyword evidence="4 8" id="KW-0479">Metal-binding</keyword>
<dbReference type="AlphaFoldDB" id="A0A1Y1XL22"/>
<dbReference type="HAMAP" id="MF_00180">
    <property type="entry name" value="RibB"/>
    <property type="match status" value="1"/>
</dbReference>
<dbReference type="GO" id="GO:0046872">
    <property type="term" value="F:metal ion binding"/>
    <property type="evidence" value="ECO:0007669"/>
    <property type="project" value="UniProtKB-KW"/>
</dbReference>
<comment type="cofactor">
    <cofactor evidence="1">
        <name>Mn(2+)</name>
        <dbReference type="ChEBI" id="CHEBI:29035"/>
    </cofactor>
</comment>
<evidence type="ECO:0000256" key="2">
    <source>
        <dbReference type="ARBA" id="ARBA00004904"/>
    </source>
</evidence>
<comment type="caution">
    <text evidence="9">The sequence shown here is derived from an EMBL/GenBank/DDBJ whole genome shotgun (WGS) entry which is preliminary data.</text>
</comment>
<dbReference type="PANTHER" id="PTHR21327:SF18">
    <property type="entry name" value="3,4-DIHYDROXY-2-BUTANONE 4-PHOSPHATE SYNTHASE"/>
    <property type="match status" value="1"/>
</dbReference>
<dbReference type="InterPro" id="IPR000422">
    <property type="entry name" value="DHBP_synthase_RibB"/>
</dbReference>
<dbReference type="SUPFAM" id="SSF55821">
    <property type="entry name" value="YrdC/RibB"/>
    <property type="match status" value="1"/>
</dbReference>
<dbReference type="Pfam" id="PF00926">
    <property type="entry name" value="DHBP_synthase"/>
    <property type="match status" value="1"/>
</dbReference>
<dbReference type="GO" id="GO:0005758">
    <property type="term" value="C:mitochondrial intermembrane space"/>
    <property type="evidence" value="ECO:0007669"/>
    <property type="project" value="EnsemblFungi"/>
</dbReference>
<evidence type="ECO:0000256" key="1">
    <source>
        <dbReference type="ARBA" id="ARBA00001936"/>
    </source>
</evidence>
<reference evidence="9 10" key="2">
    <citation type="submission" date="2016-08" db="EMBL/GenBank/DDBJ databases">
        <title>Pervasive Adenine N6-methylation of Active Genes in Fungi.</title>
        <authorList>
            <consortium name="DOE Joint Genome Institute"/>
            <person name="Mondo S.J."/>
            <person name="Dannebaum R.O."/>
            <person name="Kuo R.C."/>
            <person name="Labutti K."/>
            <person name="Haridas S."/>
            <person name="Kuo A."/>
            <person name="Salamov A."/>
            <person name="Ahrendt S.R."/>
            <person name="Lipzen A."/>
            <person name="Sullivan W."/>
            <person name="Andreopoulos W.B."/>
            <person name="Clum A."/>
            <person name="Lindquist E."/>
            <person name="Daum C."/>
            <person name="Ramamoorthy G.K."/>
            <person name="Gryganskyi A."/>
            <person name="Culley D."/>
            <person name="Magnuson J.K."/>
            <person name="James T.Y."/>
            <person name="O'Malley M.A."/>
            <person name="Stajich J.E."/>
            <person name="Spatafora J.W."/>
            <person name="Visel A."/>
            <person name="Grigoriev I.V."/>
        </authorList>
    </citation>
    <scope>NUCLEOTIDE SEQUENCE [LARGE SCALE GENOMIC DNA]</scope>
    <source>
        <strain evidence="9 10">S4</strain>
    </source>
</reference>
<dbReference type="OrthoDB" id="60371at2759"/>
<dbReference type="NCBIfam" id="TIGR00506">
    <property type="entry name" value="ribB"/>
    <property type="match status" value="1"/>
</dbReference>
<evidence type="ECO:0000256" key="5">
    <source>
        <dbReference type="ARBA" id="ARBA00022842"/>
    </source>
</evidence>
<dbReference type="Proteomes" id="UP000193944">
    <property type="component" value="Unassembled WGS sequence"/>
</dbReference>
<sequence length="214" mass="23404">MSKDEIIFDSIEDAIEAIKNGKMVIVVDNEDRENEGDFIMAAEDVTPEQMGFIIRYSGGVVCIPTTQERLNELGLPIMVQKGSDNMGTAFTITTDFAHGGVTTGISAKDRSATANAIANPQYKSEDFNKPGHIFPLIARKGGVLKRIGHTEAAVDLCVLAGKFPAGVISEVMHDDGTMARRNDLRIFANEHNLKLITISSLVEYRKKLGKESLY</sequence>
<keyword evidence="6 8" id="KW-0464">Manganese</keyword>
<dbReference type="Gene3D" id="3.90.870.10">
    <property type="entry name" value="DHBP synthase"/>
    <property type="match status" value="1"/>
</dbReference>
<comment type="pathway">
    <text evidence="2 8">Cofactor biosynthesis; riboflavin biosynthesis; 2-hydroxy-3-oxobutyl phosphate from D-ribulose 5-phosphate: step 1/1.</text>
</comment>
<dbReference type="UniPathway" id="UPA00275">
    <property type="reaction ID" value="UER00399"/>
</dbReference>
<comment type="subunit">
    <text evidence="8">Homodimer.</text>
</comment>
<reference evidence="9 10" key="1">
    <citation type="submission" date="2016-08" db="EMBL/GenBank/DDBJ databases">
        <title>A Parts List for Fungal Cellulosomes Revealed by Comparative Genomics.</title>
        <authorList>
            <consortium name="DOE Joint Genome Institute"/>
            <person name="Haitjema C.H."/>
            <person name="Gilmore S.P."/>
            <person name="Henske J.K."/>
            <person name="Solomon K.V."/>
            <person name="De Groot R."/>
            <person name="Kuo A."/>
            <person name="Mondo S.J."/>
            <person name="Salamov A.A."/>
            <person name="Labutti K."/>
            <person name="Zhao Z."/>
            <person name="Chiniquy J."/>
            <person name="Barry K."/>
            <person name="Brewer H.M."/>
            <person name="Purvine S.O."/>
            <person name="Wright A.T."/>
            <person name="Boxma B."/>
            <person name="Van Alen T."/>
            <person name="Hackstein J.H."/>
            <person name="Baker S.E."/>
            <person name="Grigoriev I.V."/>
            <person name="O'Malley M.A."/>
        </authorList>
    </citation>
    <scope>NUCLEOTIDE SEQUENCE [LARGE SCALE GENOMIC DNA]</scope>
    <source>
        <strain evidence="9 10">S4</strain>
    </source>
</reference>
<comment type="function">
    <text evidence="8">Catalyzes the conversion of D-ribulose 5-phosphate to formate and 3,4-dihydroxy-2-butanone 4-phosphate.</text>
</comment>
<name>A0A1Y1XL22_9FUNG</name>
<gene>
    <name evidence="9" type="ORF">BCR32DRAFT_262429</name>
</gene>
<dbReference type="GO" id="GO:0009060">
    <property type="term" value="P:aerobic respiration"/>
    <property type="evidence" value="ECO:0007669"/>
    <property type="project" value="EnsemblFungi"/>
</dbReference>
<evidence type="ECO:0000256" key="8">
    <source>
        <dbReference type="RuleBase" id="RU003843"/>
    </source>
</evidence>
<keyword evidence="3 8" id="KW-0686">Riboflavin biosynthesis</keyword>
<keyword evidence="10" id="KW-1185">Reference proteome</keyword>
<evidence type="ECO:0000256" key="7">
    <source>
        <dbReference type="ARBA" id="ARBA00023239"/>
    </source>
</evidence>
<protein>
    <recommendedName>
        <fullName evidence="8">3,4-dihydroxy-2-butanone 4-phosphate synthase</fullName>
        <shortName evidence="8">DHBP synthase</shortName>
        <ecNumber evidence="8">4.1.99.12</ecNumber>
    </recommendedName>
</protein>
<dbReference type="EMBL" id="MCFG01000026">
    <property type="protein sequence ID" value="ORX86034.1"/>
    <property type="molecule type" value="Genomic_DNA"/>
</dbReference>
<keyword evidence="5 8" id="KW-0460">Magnesium</keyword>
<proteinExistence type="inferred from homology"/>